<dbReference type="EMBL" id="CAEZSG010000007">
    <property type="protein sequence ID" value="CAB4531076.1"/>
    <property type="molecule type" value="Genomic_DNA"/>
</dbReference>
<name>A0A6J6AXC4_9ZZZZ</name>
<feature type="transmembrane region" description="Helical" evidence="1">
    <location>
        <begin position="93"/>
        <end position="110"/>
    </location>
</feature>
<reference evidence="2" key="1">
    <citation type="submission" date="2020-05" db="EMBL/GenBank/DDBJ databases">
        <authorList>
            <person name="Chiriac C."/>
            <person name="Salcher M."/>
            <person name="Ghai R."/>
            <person name="Kavagutti S V."/>
        </authorList>
    </citation>
    <scope>NUCLEOTIDE SEQUENCE</scope>
</reference>
<feature type="transmembrane region" description="Helical" evidence="1">
    <location>
        <begin position="70"/>
        <end position="87"/>
    </location>
</feature>
<accession>A0A6J6AXC4</accession>
<sequence>MYTIVAITTVQTLGLWAVAALFVYDTATQPSNSLAGAIFLDALIVLSAGAMSIVTVMFARGRSSTRSAIIVWQMTVIGIGIASAQGIEPRWDFAALLIVPAATVTAFVLFSRAVSRHLDSDA</sequence>
<evidence type="ECO:0000256" key="1">
    <source>
        <dbReference type="SAM" id="Phobius"/>
    </source>
</evidence>
<keyword evidence="1" id="KW-0812">Transmembrane</keyword>
<dbReference type="AlphaFoldDB" id="A0A6J6AXC4"/>
<proteinExistence type="predicted"/>
<feature type="transmembrane region" description="Helical" evidence="1">
    <location>
        <begin position="36"/>
        <end position="58"/>
    </location>
</feature>
<keyword evidence="1" id="KW-0472">Membrane</keyword>
<evidence type="ECO:0000313" key="2">
    <source>
        <dbReference type="EMBL" id="CAB4531076.1"/>
    </source>
</evidence>
<organism evidence="2">
    <name type="scientific">freshwater metagenome</name>
    <dbReference type="NCBI Taxonomy" id="449393"/>
    <lineage>
        <taxon>unclassified sequences</taxon>
        <taxon>metagenomes</taxon>
        <taxon>ecological metagenomes</taxon>
    </lineage>
</organism>
<protein>
    <submittedName>
        <fullName evidence="2">Unannotated protein</fullName>
    </submittedName>
</protein>
<keyword evidence="1" id="KW-1133">Transmembrane helix</keyword>
<gene>
    <name evidence="2" type="ORF">UFOPK1413_00093</name>
</gene>